<feature type="chain" id="PRO_5045118448" description="Lipocalin-like domain-containing protein" evidence="1">
    <location>
        <begin position="21"/>
        <end position="154"/>
    </location>
</feature>
<sequence>MKKVVLLATLAAACTFTACKKDSEKTQTKTEMITAKSWRVTADKSSISGNGQSSTSDDYATYQACEKDNFLKFMTDKKVEFNEGPTKCAQSDPQTEIGAWDFNSDQTKLTLTDQGSGLSLVFDVIELSSSTLKIKYSTTSQGYTYTTEQTYASF</sequence>
<name>A0ABP8IXH1_9BACT</name>
<gene>
    <name evidence="2" type="ORF">GCM10023186_15430</name>
</gene>
<dbReference type="PROSITE" id="PS51257">
    <property type="entry name" value="PROKAR_LIPOPROTEIN"/>
    <property type="match status" value="1"/>
</dbReference>
<reference evidence="3" key="1">
    <citation type="journal article" date="2019" name="Int. J. Syst. Evol. Microbiol.">
        <title>The Global Catalogue of Microorganisms (GCM) 10K type strain sequencing project: providing services to taxonomists for standard genome sequencing and annotation.</title>
        <authorList>
            <consortium name="The Broad Institute Genomics Platform"/>
            <consortium name="The Broad Institute Genome Sequencing Center for Infectious Disease"/>
            <person name="Wu L."/>
            <person name="Ma J."/>
        </authorList>
    </citation>
    <scope>NUCLEOTIDE SEQUENCE [LARGE SCALE GENOMIC DNA]</scope>
    <source>
        <strain evidence="3">JCM 17924</strain>
    </source>
</reference>
<organism evidence="2 3">
    <name type="scientific">Hymenobacter koreensis</name>
    <dbReference type="NCBI Taxonomy" id="1084523"/>
    <lineage>
        <taxon>Bacteria</taxon>
        <taxon>Pseudomonadati</taxon>
        <taxon>Bacteroidota</taxon>
        <taxon>Cytophagia</taxon>
        <taxon>Cytophagales</taxon>
        <taxon>Hymenobacteraceae</taxon>
        <taxon>Hymenobacter</taxon>
    </lineage>
</organism>
<keyword evidence="1" id="KW-0732">Signal</keyword>
<evidence type="ECO:0000313" key="3">
    <source>
        <dbReference type="Proteomes" id="UP001500454"/>
    </source>
</evidence>
<evidence type="ECO:0000256" key="1">
    <source>
        <dbReference type="SAM" id="SignalP"/>
    </source>
</evidence>
<evidence type="ECO:0008006" key="4">
    <source>
        <dbReference type="Google" id="ProtNLM"/>
    </source>
</evidence>
<protein>
    <recommendedName>
        <fullName evidence="4">Lipocalin-like domain-containing protein</fullName>
    </recommendedName>
</protein>
<dbReference type="RefSeq" id="WP_345222824.1">
    <property type="nucleotide sequence ID" value="NZ_BAABHA010000002.1"/>
</dbReference>
<feature type="signal peptide" evidence="1">
    <location>
        <begin position="1"/>
        <end position="20"/>
    </location>
</feature>
<keyword evidence="3" id="KW-1185">Reference proteome</keyword>
<proteinExistence type="predicted"/>
<dbReference type="EMBL" id="BAABHA010000002">
    <property type="protein sequence ID" value="GAA4378667.1"/>
    <property type="molecule type" value="Genomic_DNA"/>
</dbReference>
<dbReference type="Proteomes" id="UP001500454">
    <property type="component" value="Unassembled WGS sequence"/>
</dbReference>
<accession>A0ABP8IXH1</accession>
<comment type="caution">
    <text evidence="2">The sequence shown here is derived from an EMBL/GenBank/DDBJ whole genome shotgun (WGS) entry which is preliminary data.</text>
</comment>
<evidence type="ECO:0000313" key="2">
    <source>
        <dbReference type="EMBL" id="GAA4378667.1"/>
    </source>
</evidence>